<dbReference type="AlphaFoldDB" id="A0AA48GX29"/>
<dbReference type="GO" id="GO:0005506">
    <property type="term" value="F:iron ion binding"/>
    <property type="evidence" value="ECO:0007669"/>
    <property type="project" value="InterPro"/>
</dbReference>
<dbReference type="GO" id="GO:0016226">
    <property type="term" value="P:iron-sulfur cluster assembly"/>
    <property type="evidence" value="ECO:0007669"/>
    <property type="project" value="InterPro"/>
</dbReference>
<evidence type="ECO:0000313" key="2">
    <source>
        <dbReference type="EMBL" id="BDU73456.1"/>
    </source>
</evidence>
<dbReference type="CDD" id="cd06664">
    <property type="entry name" value="IscU_like"/>
    <property type="match status" value="1"/>
</dbReference>
<dbReference type="EMBL" id="AP027080">
    <property type="protein sequence ID" value="BDU73456.1"/>
    <property type="molecule type" value="Genomic_DNA"/>
</dbReference>
<reference evidence="3" key="1">
    <citation type="journal article" date="2023" name="Int. J. Syst. Evol. Microbiol.">
        <title>Mesoterricola silvestris gen. nov., sp. nov., Mesoterricola sediminis sp. nov., Geothrix oryzae sp. nov., Geothrix edaphica sp. nov., Geothrix rubra sp. nov., and Geothrix limicola sp. nov., six novel members of Acidobacteriota isolated from soils.</title>
        <authorList>
            <person name="Itoh H."/>
            <person name="Sugisawa Y."/>
            <person name="Mise K."/>
            <person name="Xu Z."/>
            <person name="Kuniyasu M."/>
            <person name="Ushijima N."/>
            <person name="Kawano K."/>
            <person name="Kobayashi E."/>
            <person name="Shiratori Y."/>
            <person name="Masuda Y."/>
            <person name="Senoo K."/>
        </authorList>
    </citation>
    <scope>NUCLEOTIDE SEQUENCE [LARGE SCALE GENOMIC DNA]</scope>
    <source>
        <strain evidence="3">W79</strain>
    </source>
</reference>
<dbReference type="InterPro" id="IPR002871">
    <property type="entry name" value="NIF_FeS_clus_asmbl_NifU_N"/>
</dbReference>
<organism evidence="2 3">
    <name type="scientific">Mesoterricola silvestris</name>
    <dbReference type="NCBI Taxonomy" id="2927979"/>
    <lineage>
        <taxon>Bacteria</taxon>
        <taxon>Pseudomonadati</taxon>
        <taxon>Acidobacteriota</taxon>
        <taxon>Holophagae</taxon>
        <taxon>Holophagales</taxon>
        <taxon>Holophagaceae</taxon>
        <taxon>Mesoterricola</taxon>
    </lineage>
</organism>
<keyword evidence="3" id="KW-1185">Reference proteome</keyword>
<proteinExistence type="predicted"/>
<evidence type="ECO:0000259" key="1">
    <source>
        <dbReference type="Pfam" id="PF01592"/>
    </source>
</evidence>
<accession>A0AA48GX29</accession>
<sequence>MLPSSIGFRLVPGNFSPMKGADLHGRAQEGGCGHALDLWLKVEDGRVAAGSYTTDGCESFVICGSLVAHLVRGRTLQEAAAMDVEDVLEALGDGDDASYHSAELAVDALRDALANPWPAPGPRP</sequence>
<name>A0AA48GX29_9BACT</name>
<dbReference type="Proteomes" id="UP001238179">
    <property type="component" value="Chromosome"/>
</dbReference>
<dbReference type="GO" id="GO:0051536">
    <property type="term" value="F:iron-sulfur cluster binding"/>
    <property type="evidence" value="ECO:0007669"/>
    <property type="project" value="InterPro"/>
</dbReference>
<feature type="domain" description="NIF system FeS cluster assembly NifU N-terminal" evidence="1">
    <location>
        <begin position="24"/>
        <end position="114"/>
    </location>
</feature>
<gene>
    <name evidence="2" type="ORF">METEAL_26300</name>
</gene>
<evidence type="ECO:0000313" key="3">
    <source>
        <dbReference type="Proteomes" id="UP001238179"/>
    </source>
</evidence>
<dbReference type="SUPFAM" id="SSF82649">
    <property type="entry name" value="SufE/NifU"/>
    <property type="match status" value="1"/>
</dbReference>
<dbReference type="KEGG" id="msil:METEAL_26300"/>
<dbReference type="Gene3D" id="3.90.1010.10">
    <property type="match status" value="1"/>
</dbReference>
<protein>
    <recommendedName>
        <fullName evidence="1">NIF system FeS cluster assembly NifU N-terminal domain-containing protein</fullName>
    </recommendedName>
</protein>
<dbReference type="Pfam" id="PF01592">
    <property type="entry name" value="NifU_N"/>
    <property type="match status" value="1"/>
</dbReference>